<evidence type="ECO:0000256" key="12">
    <source>
        <dbReference type="ARBA" id="ARBA00047899"/>
    </source>
</evidence>
<evidence type="ECO:0000256" key="8">
    <source>
        <dbReference type="ARBA" id="ARBA00022741"/>
    </source>
</evidence>
<comment type="cofactor">
    <cofactor evidence="1">
        <name>Mg(2+)</name>
        <dbReference type="ChEBI" id="CHEBI:18420"/>
    </cofactor>
</comment>
<organism evidence="16 17">
    <name type="scientific">Caenorhabditis japonica</name>
    <dbReference type="NCBI Taxonomy" id="281687"/>
    <lineage>
        <taxon>Eukaryota</taxon>
        <taxon>Metazoa</taxon>
        <taxon>Ecdysozoa</taxon>
        <taxon>Nematoda</taxon>
        <taxon>Chromadorea</taxon>
        <taxon>Rhabditida</taxon>
        <taxon>Rhabditina</taxon>
        <taxon>Rhabditomorpha</taxon>
        <taxon>Rhabditoidea</taxon>
        <taxon>Rhabditidae</taxon>
        <taxon>Peloderinae</taxon>
        <taxon>Caenorhabditis</taxon>
    </lineage>
</organism>
<name>A0A8R1DNG5_CAEJA</name>
<feature type="compositionally biased region" description="Low complexity" evidence="14">
    <location>
        <begin position="238"/>
        <end position="253"/>
    </location>
</feature>
<dbReference type="GO" id="GO:0005524">
    <property type="term" value="F:ATP binding"/>
    <property type="evidence" value="ECO:0007669"/>
    <property type="project" value="UniProtKB-KW"/>
</dbReference>
<dbReference type="AlphaFoldDB" id="A0A8R1DNG5"/>
<dbReference type="GO" id="GO:0098592">
    <property type="term" value="C:cytoplasmic side of apical plasma membrane"/>
    <property type="evidence" value="ECO:0007669"/>
    <property type="project" value="EnsemblMetazoa"/>
</dbReference>
<accession>A0A8R1DNG5</accession>
<keyword evidence="9" id="KW-0418">Kinase</keyword>
<reference evidence="16" key="2">
    <citation type="submission" date="2022-06" db="UniProtKB">
        <authorList>
            <consortium name="EnsemblMetazoa"/>
        </authorList>
    </citation>
    <scope>IDENTIFICATION</scope>
    <source>
        <strain evidence="16">DF5081</strain>
    </source>
</reference>
<feature type="compositionally biased region" description="Basic and acidic residues" evidence="14">
    <location>
        <begin position="194"/>
        <end position="203"/>
    </location>
</feature>
<evidence type="ECO:0000256" key="7">
    <source>
        <dbReference type="ARBA" id="ARBA00022723"/>
    </source>
</evidence>
<dbReference type="Proteomes" id="UP000005237">
    <property type="component" value="Unassembled WGS sequence"/>
</dbReference>
<feature type="compositionally biased region" description="Polar residues" evidence="14">
    <location>
        <begin position="153"/>
        <end position="192"/>
    </location>
</feature>
<evidence type="ECO:0000256" key="13">
    <source>
        <dbReference type="ARBA" id="ARBA00048679"/>
    </source>
</evidence>
<feature type="region of interest" description="Disordered" evidence="14">
    <location>
        <begin position="34"/>
        <end position="294"/>
    </location>
</feature>
<evidence type="ECO:0000256" key="4">
    <source>
        <dbReference type="ARBA" id="ARBA00022490"/>
    </source>
</evidence>
<dbReference type="InterPro" id="IPR046409">
    <property type="entry name" value="PDC10_dimerisation_sf"/>
</dbReference>
<keyword evidence="8" id="KW-0547">Nucleotide-binding</keyword>
<dbReference type="GO" id="GO:2001137">
    <property type="term" value="P:positive regulation of endocytic recycling"/>
    <property type="evidence" value="ECO:0007669"/>
    <property type="project" value="EnsemblMetazoa"/>
</dbReference>
<dbReference type="GO" id="GO:0004674">
    <property type="term" value="F:protein serine/threonine kinase activity"/>
    <property type="evidence" value="ECO:0007669"/>
    <property type="project" value="UniProtKB-KW"/>
</dbReference>
<dbReference type="GO" id="GO:0060281">
    <property type="term" value="P:regulation of oocyte development"/>
    <property type="evidence" value="ECO:0007669"/>
    <property type="project" value="EnsemblMetazoa"/>
</dbReference>
<evidence type="ECO:0000256" key="3">
    <source>
        <dbReference type="ARBA" id="ARBA00008874"/>
    </source>
</evidence>
<keyword evidence="10" id="KW-0067">ATP-binding</keyword>
<dbReference type="GO" id="GO:0051019">
    <property type="term" value="F:mitogen-activated protein kinase binding"/>
    <property type="evidence" value="ECO:0007669"/>
    <property type="project" value="EnsemblMetazoa"/>
</dbReference>
<evidence type="ECO:0000256" key="14">
    <source>
        <dbReference type="SAM" id="MobiDB-lite"/>
    </source>
</evidence>
<feature type="domain" description="Programmed cell death protein 10 dimerisation" evidence="15">
    <location>
        <begin position="299"/>
        <end position="349"/>
    </location>
</feature>
<dbReference type="Gene3D" id="1.10.12.70">
    <property type="match status" value="1"/>
</dbReference>
<sequence>MARPSASTLLKHQFIKRAKKNSILVELIERAAEYRSRTGVSSDSDLDEDSDGGGGTSKWDYPTVRGPRVGPGADDEGTVRQRTDRPRGQIGQRRSPSGSPGGTIVRGNPQVANIAEQLRNASVSSSGYGSGGNASASQYPTPSAPPLPPTHTSVGATTITLGSPNGSPTSSLARTQSMVSPVNGKRATSANSWELDRNTRSASERVSPSPASPSRYQQQHRTPSSSSVENNGRQEYTNGFSSSSVNGNQQQQTGSGGRHDYGHLPTSSQDPLHQNRMYGYGAPPPSRESQNTSSRIKGALDCSLLPALEHLSRTRHATAALDQLRNVFREVEESCPGICNDMVEELMTRIAIPQVNQSDFEAAIRRLTTPPS</sequence>
<evidence type="ECO:0000313" key="16">
    <source>
        <dbReference type="EnsemblMetazoa" id="CJA07704.1"/>
    </source>
</evidence>
<evidence type="ECO:0000256" key="11">
    <source>
        <dbReference type="ARBA" id="ARBA00022842"/>
    </source>
</evidence>
<comment type="similarity">
    <text evidence="3">Belongs to the protein kinase superfamily. STE Ser/Thr protein kinase family. STE20 subfamily.</text>
</comment>
<evidence type="ECO:0000313" key="17">
    <source>
        <dbReference type="Proteomes" id="UP000005237"/>
    </source>
</evidence>
<dbReference type="GO" id="GO:0005737">
    <property type="term" value="C:cytoplasm"/>
    <property type="evidence" value="ECO:0007669"/>
    <property type="project" value="UniProtKB-SubCell"/>
</dbReference>
<dbReference type="EnsemblMetazoa" id="CJA07704.1">
    <property type="protein sequence ID" value="CJA07704.1"/>
    <property type="gene ID" value="WBGene00126908"/>
</dbReference>
<dbReference type="GO" id="GO:0046872">
    <property type="term" value="F:metal ion binding"/>
    <property type="evidence" value="ECO:0007669"/>
    <property type="project" value="UniProtKB-KW"/>
</dbReference>
<evidence type="ECO:0000256" key="5">
    <source>
        <dbReference type="ARBA" id="ARBA00022527"/>
    </source>
</evidence>
<feature type="compositionally biased region" description="Low complexity" evidence="14">
    <location>
        <begin position="121"/>
        <end position="141"/>
    </location>
</feature>
<keyword evidence="6" id="KW-0808">Transferase</keyword>
<feature type="compositionally biased region" description="Basic and acidic residues" evidence="14">
    <location>
        <begin position="77"/>
        <end position="87"/>
    </location>
</feature>
<keyword evidence="11" id="KW-0460">Magnesium</keyword>
<dbReference type="InterPro" id="IPR048288">
    <property type="entry name" value="PDCD10_N"/>
</dbReference>
<comment type="catalytic activity">
    <reaction evidence="13">
        <text>L-seryl-[protein] + ATP = O-phospho-L-seryl-[protein] + ADP + H(+)</text>
        <dbReference type="Rhea" id="RHEA:17989"/>
        <dbReference type="Rhea" id="RHEA-COMP:9863"/>
        <dbReference type="Rhea" id="RHEA-COMP:11604"/>
        <dbReference type="ChEBI" id="CHEBI:15378"/>
        <dbReference type="ChEBI" id="CHEBI:29999"/>
        <dbReference type="ChEBI" id="CHEBI:30616"/>
        <dbReference type="ChEBI" id="CHEBI:83421"/>
        <dbReference type="ChEBI" id="CHEBI:456216"/>
        <dbReference type="EC" id="2.7.11.1"/>
    </reaction>
</comment>
<reference evidence="17" key="1">
    <citation type="submission" date="2010-08" db="EMBL/GenBank/DDBJ databases">
        <authorList>
            <consortium name="Caenorhabditis japonica Sequencing Consortium"/>
            <person name="Wilson R.K."/>
        </authorList>
    </citation>
    <scope>NUCLEOTIDE SEQUENCE [LARGE SCALE GENOMIC DNA]</scope>
    <source>
        <strain evidence="17">DF5081</strain>
    </source>
</reference>
<proteinExistence type="inferred from homology"/>
<protein>
    <recommendedName>
        <fullName evidence="15">Programmed cell death protein 10 dimerisation domain-containing protein</fullName>
    </recommendedName>
</protein>
<evidence type="ECO:0000256" key="9">
    <source>
        <dbReference type="ARBA" id="ARBA00022777"/>
    </source>
</evidence>
<dbReference type="PANTHER" id="PTHR48012:SF10">
    <property type="entry name" value="FI20177P1"/>
    <property type="match status" value="1"/>
</dbReference>
<dbReference type="GO" id="GO:1903358">
    <property type="term" value="P:regulation of Golgi organization"/>
    <property type="evidence" value="ECO:0007669"/>
    <property type="project" value="EnsemblMetazoa"/>
</dbReference>
<dbReference type="GO" id="GO:0060562">
    <property type="term" value="P:epithelial tube morphogenesis"/>
    <property type="evidence" value="ECO:0007669"/>
    <property type="project" value="EnsemblMetazoa"/>
</dbReference>
<dbReference type="GO" id="GO:0043066">
    <property type="term" value="P:negative regulation of apoptotic process"/>
    <property type="evidence" value="ECO:0007669"/>
    <property type="project" value="EnsemblMetazoa"/>
</dbReference>
<comment type="subcellular location">
    <subcellularLocation>
        <location evidence="2">Cytoplasm</location>
    </subcellularLocation>
</comment>
<dbReference type="PANTHER" id="PTHR48012">
    <property type="entry name" value="STERILE20-LIKE KINASE, ISOFORM B-RELATED"/>
    <property type="match status" value="1"/>
</dbReference>
<evidence type="ECO:0000256" key="2">
    <source>
        <dbReference type="ARBA" id="ARBA00004496"/>
    </source>
</evidence>
<keyword evidence="7" id="KW-0479">Metal-binding</keyword>
<keyword evidence="4" id="KW-0963">Cytoplasm</keyword>
<feature type="compositionally biased region" description="Polar residues" evidence="14">
    <location>
        <begin position="212"/>
        <end position="237"/>
    </location>
</feature>
<dbReference type="Pfam" id="PF20929">
    <property type="entry name" value="PDCD10_N"/>
    <property type="match status" value="1"/>
</dbReference>
<evidence type="ECO:0000256" key="10">
    <source>
        <dbReference type="ARBA" id="ARBA00022840"/>
    </source>
</evidence>
<evidence type="ECO:0000256" key="1">
    <source>
        <dbReference type="ARBA" id="ARBA00001946"/>
    </source>
</evidence>
<dbReference type="InterPro" id="IPR050629">
    <property type="entry name" value="STE20/SPS1-PAK"/>
</dbReference>
<comment type="catalytic activity">
    <reaction evidence="12">
        <text>L-threonyl-[protein] + ATP = O-phospho-L-threonyl-[protein] + ADP + H(+)</text>
        <dbReference type="Rhea" id="RHEA:46608"/>
        <dbReference type="Rhea" id="RHEA-COMP:11060"/>
        <dbReference type="Rhea" id="RHEA-COMP:11605"/>
        <dbReference type="ChEBI" id="CHEBI:15378"/>
        <dbReference type="ChEBI" id="CHEBI:30013"/>
        <dbReference type="ChEBI" id="CHEBI:30616"/>
        <dbReference type="ChEBI" id="CHEBI:61977"/>
        <dbReference type="ChEBI" id="CHEBI:456216"/>
        <dbReference type="EC" id="2.7.11.1"/>
    </reaction>
</comment>
<keyword evidence="17" id="KW-1185">Reference proteome</keyword>
<keyword evidence="5" id="KW-0723">Serine/threonine-protein kinase</keyword>
<dbReference type="FunFam" id="1.10.12.70:FF:000005">
    <property type="entry name" value="Germinal center kinase 1"/>
    <property type="match status" value="1"/>
</dbReference>
<evidence type="ECO:0000259" key="15">
    <source>
        <dbReference type="Pfam" id="PF20929"/>
    </source>
</evidence>
<evidence type="ECO:0000256" key="6">
    <source>
        <dbReference type="ARBA" id="ARBA00022679"/>
    </source>
</evidence>